<evidence type="ECO:0000313" key="2">
    <source>
        <dbReference type="Proteomes" id="UP001156140"/>
    </source>
</evidence>
<keyword evidence="1" id="KW-0456">Lyase</keyword>
<dbReference type="NCBIfam" id="TIGR03293">
    <property type="entry name" value="PhnG_redo"/>
    <property type="match status" value="1"/>
</dbReference>
<dbReference type="Proteomes" id="UP001156140">
    <property type="component" value="Unassembled WGS sequence"/>
</dbReference>
<organism evidence="1 2">
    <name type="scientific">Paradevosia shaoguanensis</name>
    <dbReference type="NCBI Taxonomy" id="1335043"/>
    <lineage>
        <taxon>Bacteria</taxon>
        <taxon>Pseudomonadati</taxon>
        <taxon>Pseudomonadota</taxon>
        <taxon>Alphaproteobacteria</taxon>
        <taxon>Hyphomicrobiales</taxon>
        <taxon>Devosiaceae</taxon>
        <taxon>Paradevosia</taxon>
    </lineage>
</organism>
<dbReference type="GO" id="GO:0019634">
    <property type="term" value="P:organic phosphonate metabolic process"/>
    <property type="evidence" value="ECO:0007669"/>
    <property type="project" value="InterPro"/>
</dbReference>
<dbReference type="Pfam" id="PF06754">
    <property type="entry name" value="PhnG"/>
    <property type="match status" value="1"/>
</dbReference>
<comment type="caution">
    <text evidence="1">The sequence shown here is derived from an EMBL/GenBank/DDBJ whole genome shotgun (WGS) entry which is preliminary data.</text>
</comment>
<protein>
    <submittedName>
        <fullName evidence="1">Phosphonate C-P lyase system protein PhnG</fullName>
    </submittedName>
</protein>
<dbReference type="AlphaFoldDB" id="A0AA41QRE5"/>
<dbReference type="InterPro" id="IPR009609">
    <property type="entry name" value="Phosphonate_metab_PhnG"/>
</dbReference>
<name>A0AA41QRE5_9HYPH</name>
<dbReference type="GO" id="GO:0016829">
    <property type="term" value="F:lyase activity"/>
    <property type="evidence" value="ECO:0007669"/>
    <property type="project" value="UniProtKB-KW"/>
</dbReference>
<dbReference type="GO" id="GO:0015716">
    <property type="term" value="P:organic phosphonate transport"/>
    <property type="evidence" value="ECO:0007669"/>
    <property type="project" value="InterPro"/>
</dbReference>
<accession>A0AA41QRE5</accession>
<dbReference type="EMBL" id="JALAZD010000005">
    <property type="protein sequence ID" value="MCI0129424.1"/>
    <property type="molecule type" value="Genomic_DNA"/>
</dbReference>
<evidence type="ECO:0000313" key="1">
    <source>
        <dbReference type="EMBL" id="MCI0129424.1"/>
    </source>
</evidence>
<gene>
    <name evidence="1" type="primary">phnG</name>
    <name evidence="1" type="ORF">ML536_21525</name>
</gene>
<sequence>MMFNESSSSPASGRFGHGEALDILARSRPEGLKALAESVLENLGDLRVIANRTGLVMVPMRDTVENVDFHLGEVLVSEARIADEAGNVGYGMITGRDLERAMAMAVVDLAFSSGRSTAAITTFLETEAAALAERDAERMRGVEATRVEMETF</sequence>
<dbReference type="RefSeq" id="WP_281737313.1">
    <property type="nucleotide sequence ID" value="NZ_JAKETQ010000005.1"/>
</dbReference>
<reference evidence="1" key="1">
    <citation type="submission" date="2022-03" db="EMBL/GenBank/DDBJ databases">
        <title>The complete genome sequence of a Methyloterrigena soli.</title>
        <authorList>
            <person name="Zi Z."/>
        </authorList>
    </citation>
    <scope>NUCLEOTIDE SEQUENCE</scope>
    <source>
        <strain evidence="1">M48</strain>
    </source>
</reference>
<proteinExistence type="predicted"/>
<keyword evidence="2" id="KW-1185">Reference proteome</keyword>